<gene>
    <name evidence="1" type="ORF">Ctob_006967</name>
</gene>
<dbReference type="AlphaFoldDB" id="A0A0M0JJ20"/>
<protein>
    <submittedName>
        <fullName evidence="1">Uncharacterized protein</fullName>
    </submittedName>
</protein>
<proteinExistence type="predicted"/>
<evidence type="ECO:0000313" key="2">
    <source>
        <dbReference type="Proteomes" id="UP000037460"/>
    </source>
</evidence>
<dbReference type="Proteomes" id="UP000037460">
    <property type="component" value="Unassembled WGS sequence"/>
</dbReference>
<sequence>MSPAELRTAAAALRPQLAIEYDRVNAVGAFGGGAGYDAAVGARTAASYSESQQQFGFDLSVLALFTVLADAKLGRRESADVSRRIGEELLGVFPPAARCTDRDSLGTLIASWRALLDELKAAGYIDGYSVDDSDADEALWKQKSSLSPTRLTVTLNDSATLRAALLLNGRGVSPEIARPLLTAFAASCGARVVEQAEYFLDDYRESPLEYRASQTLLSYTLAPE</sequence>
<organism evidence="1 2">
    <name type="scientific">Chrysochromulina tobinii</name>
    <dbReference type="NCBI Taxonomy" id="1460289"/>
    <lineage>
        <taxon>Eukaryota</taxon>
        <taxon>Haptista</taxon>
        <taxon>Haptophyta</taxon>
        <taxon>Prymnesiophyceae</taxon>
        <taxon>Prymnesiales</taxon>
        <taxon>Chrysochromulinaceae</taxon>
        <taxon>Chrysochromulina</taxon>
    </lineage>
</organism>
<keyword evidence="2" id="KW-1185">Reference proteome</keyword>
<dbReference type="OrthoDB" id="45666at2759"/>
<accession>A0A0M0JJ20</accession>
<dbReference type="EMBL" id="JWZX01002848">
    <property type="protein sequence ID" value="KOO26460.1"/>
    <property type="molecule type" value="Genomic_DNA"/>
</dbReference>
<evidence type="ECO:0000313" key="1">
    <source>
        <dbReference type="EMBL" id="KOO26460.1"/>
    </source>
</evidence>
<comment type="caution">
    <text evidence="1">The sequence shown here is derived from an EMBL/GenBank/DDBJ whole genome shotgun (WGS) entry which is preliminary data.</text>
</comment>
<reference evidence="2" key="1">
    <citation type="journal article" date="2015" name="PLoS Genet.">
        <title>Genome Sequence and Transcriptome Analyses of Chrysochromulina tobin: Metabolic Tools for Enhanced Algal Fitness in the Prominent Order Prymnesiales (Haptophyceae).</title>
        <authorList>
            <person name="Hovde B.T."/>
            <person name="Deodato C.R."/>
            <person name="Hunsperger H.M."/>
            <person name="Ryken S.A."/>
            <person name="Yost W."/>
            <person name="Jha R.K."/>
            <person name="Patterson J."/>
            <person name="Monnat R.J. Jr."/>
            <person name="Barlow S.B."/>
            <person name="Starkenburg S.R."/>
            <person name="Cattolico R.A."/>
        </authorList>
    </citation>
    <scope>NUCLEOTIDE SEQUENCE</scope>
    <source>
        <strain evidence="2">CCMP291</strain>
    </source>
</reference>
<name>A0A0M0JJ20_9EUKA</name>